<feature type="compositionally biased region" description="Basic residues" evidence="1">
    <location>
        <begin position="1"/>
        <end position="10"/>
    </location>
</feature>
<proteinExistence type="predicted"/>
<organism evidence="2 3">
    <name type="scientific">Dipteronia sinensis</name>
    <dbReference type="NCBI Taxonomy" id="43782"/>
    <lineage>
        <taxon>Eukaryota</taxon>
        <taxon>Viridiplantae</taxon>
        <taxon>Streptophyta</taxon>
        <taxon>Embryophyta</taxon>
        <taxon>Tracheophyta</taxon>
        <taxon>Spermatophyta</taxon>
        <taxon>Magnoliopsida</taxon>
        <taxon>eudicotyledons</taxon>
        <taxon>Gunneridae</taxon>
        <taxon>Pentapetalae</taxon>
        <taxon>rosids</taxon>
        <taxon>malvids</taxon>
        <taxon>Sapindales</taxon>
        <taxon>Sapindaceae</taxon>
        <taxon>Hippocastanoideae</taxon>
        <taxon>Acereae</taxon>
        <taxon>Dipteronia</taxon>
    </lineage>
</organism>
<accession>A0AAE0DMU4</accession>
<comment type="caution">
    <text evidence="2">The sequence shown here is derived from an EMBL/GenBank/DDBJ whole genome shotgun (WGS) entry which is preliminary data.</text>
</comment>
<dbReference type="EMBL" id="JANJYJ010000500">
    <property type="protein sequence ID" value="KAK3175384.1"/>
    <property type="molecule type" value="Genomic_DNA"/>
</dbReference>
<feature type="region of interest" description="Disordered" evidence="1">
    <location>
        <begin position="132"/>
        <end position="189"/>
    </location>
</feature>
<feature type="compositionally biased region" description="Polar residues" evidence="1">
    <location>
        <begin position="143"/>
        <end position="152"/>
    </location>
</feature>
<reference evidence="2" key="1">
    <citation type="journal article" date="2023" name="Plant J.">
        <title>Genome sequences and population genomics provide insights into the demographic history, inbreeding, and mutation load of two 'living fossil' tree species of Dipteronia.</title>
        <authorList>
            <person name="Feng Y."/>
            <person name="Comes H.P."/>
            <person name="Chen J."/>
            <person name="Zhu S."/>
            <person name="Lu R."/>
            <person name="Zhang X."/>
            <person name="Li P."/>
            <person name="Qiu J."/>
            <person name="Olsen K.M."/>
            <person name="Qiu Y."/>
        </authorList>
    </citation>
    <scope>NUCLEOTIDE SEQUENCE</scope>
    <source>
        <strain evidence="2">NBL</strain>
    </source>
</reference>
<feature type="region of interest" description="Disordered" evidence="1">
    <location>
        <begin position="93"/>
        <end position="118"/>
    </location>
</feature>
<evidence type="ECO:0000256" key="1">
    <source>
        <dbReference type="SAM" id="MobiDB-lite"/>
    </source>
</evidence>
<evidence type="ECO:0000313" key="2">
    <source>
        <dbReference type="EMBL" id="KAK3175384.1"/>
    </source>
</evidence>
<keyword evidence="3" id="KW-1185">Reference proteome</keyword>
<feature type="region of interest" description="Disordered" evidence="1">
    <location>
        <begin position="1"/>
        <end position="65"/>
    </location>
</feature>
<evidence type="ECO:0000313" key="3">
    <source>
        <dbReference type="Proteomes" id="UP001281410"/>
    </source>
</evidence>
<gene>
    <name evidence="2" type="ORF">Dsin_033176</name>
</gene>
<feature type="region of interest" description="Disordered" evidence="1">
    <location>
        <begin position="209"/>
        <end position="253"/>
    </location>
</feature>
<dbReference type="Proteomes" id="UP001281410">
    <property type="component" value="Unassembled WGS sequence"/>
</dbReference>
<feature type="compositionally biased region" description="Polar residues" evidence="1">
    <location>
        <begin position="240"/>
        <end position="253"/>
    </location>
</feature>
<protein>
    <submittedName>
        <fullName evidence="2">Uncharacterized protein</fullName>
    </submittedName>
</protein>
<name>A0AAE0DMU4_9ROSI</name>
<dbReference type="AlphaFoldDB" id="A0AAE0DMU4"/>
<sequence>MDRPAAKQRPKAPLYPRPIPDFVVEELPPGPEDTAWDVVHPRSKQSEPNDNASNDPEAEQRAAKRRRIEACATAYLRGESLYIMTAQLKGPFEDGWRNPWARKRKHTTSKPIEEGVSVEIPETAKKVLSSFTQEKANVVPVTTPESRPASRSSVHRRPGLRSAPVDQAPSPFTSKVQKLLPVPSPQVPTEVKENRVKEWLRTNETYGSPSEVLVHSSPTPATRKRQVSGNAQHEGGLLRASQSDPVRTNSRNKTLNDSVLVQDRNTSRLSEAGAMLQKLSKDIQTIVSEPTSKPTADLEDEVRKLTNCEEIPAKLSDDSRAEFAINKAKLSALQSVPAVAHMSPFEFRKVPGKNNKIGNDFDAISGSDNIAVEPGIARRKMFT</sequence>